<name>A0ABD1JTF8_9TELE</name>
<reference evidence="3 4" key="1">
    <citation type="submission" date="2024-09" db="EMBL/GenBank/DDBJ databases">
        <title>A chromosome-level genome assembly of Gray's grenadier anchovy, Coilia grayii.</title>
        <authorList>
            <person name="Fu Z."/>
        </authorList>
    </citation>
    <scope>NUCLEOTIDE SEQUENCE [LARGE SCALE GENOMIC DNA]</scope>
    <source>
        <strain evidence="3">G4</strain>
        <tissue evidence="3">Muscle</tissue>
    </source>
</reference>
<gene>
    <name evidence="3" type="ORF">ACEWY4_014827</name>
</gene>
<evidence type="ECO:0000256" key="1">
    <source>
        <dbReference type="SAM" id="SignalP"/>
    </source>
</evidence>
<dbReference type="Gene3D" id="2.60.40.10">
    <property type="entry name" value="Immunoglobulins"/>
    <property type="match status" value="1"/>
</dbReference>
<proteinExistence type="predicted"/>
<feature type="signal peptide" evidence="1">
    <location>
        <begin position="1"/>
        <end position="19"/>
    </location>
</feature>
<dbReference type="InterPro" id="IPR013783">
    <property type="entry name" value="Ig-like_fold"/>
</dbReference>
<dbReference type="AlphaFoldDB" id="A0ABD1JTF8"/>
<dbReference type="Proteomes" id="UP001591681">
    <property type="component" value="Unassembled WGS sequence"/>
</dbReference>
<comment type="caution">
    <text evidence="3">The sequence shown here is derived from an EMBL/GenBank/DDBJ whole genome shotgun (WGS) entry which is preliminary data.</text>
</comment>
<sequence length="156" mass="17319">MMLREGLLLCLLLLRLAQGGKAPRERARPEREPRGLEMYFSRGILLIVKGANPVTPKINMLVPTPPSFSSGPSAILCVVTGLQAGVIDITWSINHALVHRRHTSVQAIRGKGGSYTINGILFLSDKDWSPQHTYRCTVTLDGRVYQAQARPDRCWT</sequence>
<feature type="chain" id="PRO_5044805521" description="Ig-like domain-containing protein" evidence="1">
    <location>
        <begin position="20"/>
        <end position="156"/>
    </location>
</feature>
<dbReference type="EMBL" id="JBHFQA010000012">
    <property type="protein sequence ID" value="KAL2090139.1"/>
    <property type="molecule type" value="Genomic_DNA"/>
</dbReference>
<dbReference type="SUPFAM" id="SSF48726">
    <property type="entry name" value="Immunoglobulin"/>
    <property type="match status" value="1"/>
</dbReference>
<dbReference type="InterPro" id="IPR007110">
    <property type="entry name" value="Ig-like_dom"/>
</dbReference>
<evidence type="ECO:0000259" key="2">
    <source>
        <dbReference type="PROSITE" id="PS50835"/>
    </source>
</evidence>
<feature type="domain" description="Ig-like" evidence="2">
    <location>
        <begin position="56"/>
        <end position="139"/>
    </location>
</feature>
<dbReference type="Pfam" id="PF07654">
    <property type="entry name" value="C1-set"/>
    <property type="match status" value="1"/>
</dbReference>
<accession>A0ABD1JTF8</accession>
<keyword evidence="4" id="KW-1185">Reference proteome</keyword>
<dbReference type="InterPro" id="IPR003597">
    <property type="entry name" value="Ig_C1-set"/>
</dbReference>
<dbReference type="CDD" id="cd00098">
    <property type="entry name" value="IgC1"/>
    <property type="match status" value="1"/>
</dbReference>
<keyword evidence="1" id="KW-0732">Signal</keyword>
<evidence type="ECO:0000313" key="4">
    <source>
        <dbReference type="Proteomes" id="UP001591681"/>
    </source>
</evidence>
<evidence type="ECO:0000313" key="3">
    <source>
        <dbReference type="EMBL" id="KAL2090139.1"/>
    </source>
</evidence>
<dbReference type="PROSITE" id="PS50835">
    <property type="entry name" value="IG_LIKE"/>
    <property type="match status" value="1"/>
</dbReference>
<organism evidence="3 4">
    <name type="scientific">Coilia grayii</name>
    <name type="common">Gray's grenadier anchovy</name>
    <dbReference type="NCBI Taxonomy" id="363190"/>
    <lineage>
        <taxon>Eukaryota</taxon>
        <taxon>Metazoa</taxon>
        <taxon>Chordata</taxon>
        <taxon>Craniata</taxon>
        <taxon>Vertebrata</taxon>
        <taxon>Euteleostomi</taxon>
        <taxon>Actinopterygii</taxon>
        <taxon>Neopterygii</taxon>
        <taxon>Teleostei</taxon>
        <taxon>Clupei</taxon>
        <taxon>Clupeiformes</taxon>
        <taxon>Clupeoidei</taxon>
        <taxon>Engraulidae</taxon>
        <taxon>Coilinae</taxon>
        <taxon>Coilia</taxon>
    </lineage>
</organism>
<dbReference type="InterPro" id="IPR036179">
    <property type="entry name" value="Ig-like_dom_sf"/>
</dbReference>
<protein>
    <recommendedName>
        <fullName evidence="2">Ig-like domain-containing protein</fullName>
    </recommendedName>
</protein>